<accession>A0A5Q0GWI2</accession>
<dbReference type="SUPFAM" id="SSF53474">
    <property type="entry name" value="alpha/beta-Hydrolases"/>
    <property type="match status" value="1"/>
</dbReference>
<dbReference type="PANTHER" id="PTHR43798">
    <property type="entry name" value="MONOACYLGLYCEROL LIPASE"/>
    <property type="match status" value="1"/>
</dbReference>
<dbReference type="Gene3D" id="3.40.50.1820">
    <property type="entry name" value="alpha/beta hydrolase"/>
    <property type="match status" value="1"/>
</dbReference>
<name>A0A5Q0GWI2_SACSY</name>
<dbReference type="GO" id="GO:0016787">
    <property type="term" value="F:hydrolase activity"/>
    <property type="evidence" value="ECO:0007669"/>
    <property type="project" value="UniProtKB-KW"/>
</dbReference>
<keyword evidence="1 4" id="KW-0378">Hydrolase</keyword>
<evidence type="ECO:0000256" key="1">
    <source>
        <dbReference type="ARBA" id="ARBA00022801"/>
    </source>
</evidence>
<sequence>MGWSRFHRFGAVVLLAAGACLAPGTAGAVQTACQDVRVPVVVTLTVQSVYGRLCVPEGATTLQVLVPGGTYNSAYWDIGYAPETRSYRLAMNNAGIATVAIDRLGSGRSSKPPSALVTVPVQAKAVHEVIRSLRPRFDRVVLVGHSIGSAVATVEAATYRDVDGVVITGLTHRINLPGAVPVFTTLVPALLDDRLKSYGLDLGYLTTIAGSRYSSFHAPGATEPGALAFDEATKDVVTPTETVDTVLVGSLVPVSRAIKVPVMLVMGGGDGNFCGPPLGADCSSDEALRVSEGPFYAPEARLRTHVVPGYGHSLNFSANAPDYHRAVVEWTRGIG</sequence>
<feature type="chain" id="PRO_5024961169" evidence="2">
    <location>
        <begin position="29"/>
        <end position="335"/>
    </location>
</feature>
<evidence type="ECO:0000313" key="5">
    <source>
        <dbReference type="Proteomes" id="UP000325787"/>
    </source>
</evidence>
<dbReference type="OrthoDB" id="5524362at2"/>
<dbReference type="Pfam" id="PF12697">
    <property type="entry name" value="Abhydrolase_6"/>
    <property type="match status" value="1"/>
</dbReference>
<evidence type="ECO:0000259" key="3">
    <source>
        <dbReference type="Pfam" id="PF12697"/>
    </source>
</evidence>
<dbReference type="RefSeq" id="WP_033435165.1">
    <property type="nucleotide sequence ID" value="NZ_CP034550.1"/>
</dbReference>
<dbReference type="PROSITE" id="PS51257">
    <property type="entry name" value="PROKAR_LIPOPROTEIN"/>
    <property type="match status" value="1"/>
</dbReference>
<feature type="domain" description="AB hydrolase-1" evidence="3">
    <location>
        <begin position="64"/>
        <end position="317"/>
    </location>
</feature>
<organism evidence="4 5">
    <name type="scientific">Saccharothrix syringae</name>
    <name type="common">Nocardiopsis syringae</name>
    <dbReference type="NCBI Taxonomy" id="103733"/>
    <lineage>
        <taxon>Bacteria</taxon>
        <taxon>Bacillati</taxon>
        <taxon>Actinomycetota</taxon>
        <taxon>Actinomycetes</taxon>
        <taxon>Pseudonocardiales</taxon>
        <taxon>Pseudonocardiaceae</taxon>
        <taxon>Saccharothrix</taxon>
    </lineage>
</organism>
<dbReference type="KEGG" id="ssyi:EKG83_10295"/>
<protein>
    <submittedName>
        <fullName evidence="4">Alpha/beta hydrolase</fullName>
    </submittedName>
</protein>
<dbReference type="EMBL" id="CP034550">
    <property type="protein sequence ID" value="QFZ17820.1"/>
    <property type="molecule type" value="Genomic_DNA"/>
</dbReference>
<gene>
    <name evidence="4" type="ORF">EKG83_10295</name>
</gene>
<dbReference type="GO" id="GO:0016020">
    <property type="term" value="C:membrane"/>
    <property type="evidence" value="ECO:0007669"/>
    <property type="project" value="TreeGrafter"/>
</dbReference>
<dbReference type="InterPro" id="IPR000073">
    <property type="entry name" value="AB_hydrolase_1"/>
</dbReference>
<dbReference type="Proteomes" id="UP000325787">
    <property type="component" value="Chromosome"/>
</dbReference>
<dbReference type="InterPro" id="IPR029058">
    <property type="entry name" value="AB_hydrolase_fold"/>
</dbReference>
<evidence type="ECO:0000256" key="2">
    <source>
        <dbReference type="SAM" id="SignalP"/>
    </source>
</evidence>
<proteinExistence type="predicted"/>
<keyword evidence="5" id="KW-1185">Reference proteome</keyword>
<feature type="signal peptide" evidence="2">
    <location>
        <begin position="1"/>
        <end position="28"/>
    </location>
</feature>
<keyword evidence="2" id="KW-0732">Signal</keyword>
<reference evidence="5" key="1">
    <citation type="journal article" date="2021" name="Curr. Microbiol.">
        <title>Complete genome of nocamycin-producing strain Saccharothrix syringae NRRL B-16468 reveals the biosynthetic potential for secondary metabolites.</title>
        <authorList>
            <person name="Mo X."/>
            <person name="Yang S."/>
        </authorList>
    </citation>
    <scope>NUCLEOTIDE SEQUENCE [LARGE SCALE GENOMIC DNA]</scope>
    <source>
        <strain evidence="5">ATCC 51364 / DSM 43886 / JCM 6844 / KCTC 9398 / NBRC 14523 / NRRL B-16468 / INA 2240</strain>
    </source>
</reference>
<dbReference type="InterPro" id="IPR050266">
    <property type="entry name" value="AB_hydrolase_sf"/>
</dbReference>
<evidence type="ECO:0000313" key="4">
    <source>
        <dbReference type="EMBL" id="QFZ17820.1"/>
    </source>
</evidence>
<dbReference type="AlphaFoldDB" id="A0A5Q0GWI2"/>
<dbReference type="PANTHER" id="PTHR43798:SF31">
    <property type="entry name" value="AB HYDROLASE SUPERFAMILY PROTEIN YCLE"/>
    <property type="match status" value="1"/>
</dbReference>